<dbReference type="RefSeq" id="WP_213124972.1">
    <property type="nucleotide sequence ID" value="NZ_JAGYPG010000002.1"/>
</dbReference>
<dbReference type="GO" id="GO:0016020">
    <property type="term" value="C:membrane"/>
    <property type="evidence" value="ECO:0007669"/>
    <property type="project" value="InterPro"/>
</dbReference>
<gene>
    <name evidence="9" type="ORF">KHA97_12005</name>
</gene>
<dbReference type="PANTHER" id="PTHR33799:SF1">
    <property type="entry name" value="PTS SYSTEM MANNOSE-SPECIFIC EIIAB COMPONENT-RELATED"/>
    <property type="match status" value="1"/>
</dbReference>
<protein>
    <submittedName>
        <fullName evidence="9">PTS sugar transporter subunit IIA</fullName>
    </submittedName>
</protein>
<dbReference type="Pfam" id="PF03610">
    <property type="entry name" value="EIIA-man"/>
    <property type="match status" value="1"/>
</dbReference>
<dbReference type="GO" id="GO:0009401">
    <property type="term" value="P:phosphoenolpyruvate-dependent sugar phosphotransferase system"/>
    <property type="evidence" value="ECO:0007669"/>
    <property type="project" value="UniProtKB-KW"/>
</dbReference>
<comment type="subcellular location">
    <subcellularLocation>
        <location evidence="1">Cytoplasm</location>
    </subcellularLocation>
</comment>
<dbReference type="PANTHER" id="PTHR33799">
    <property type="entry name" value="PTS PERMEASE-RELATED-RELATED"/>
    <property type="match status" value="1"/>
</dbReference>
<keyword evidence="6" id="KW-0598">Phosphotransferase system</keyword>
<dbReference type="InterPro" id="IPR033887">
    <property type="entry name" value="PTS_IIA_man"/>
</dbReference>
<feature type="domain" description="PTS EIIA type-4" evidence="8">
    <location>
        <begin position="1"/>
        <end position="125"/>
    </location>
</feature>
<name>A0A942YGR4_9BACI</name>
<evidence type="ECO:0000256" key="2">
    <source>
        <dbReference type="ARBA" id="ARBA00022448"/>
    </source>
</evidence>
<sequence>MIGIVVIAHGGLAESIVKVVRVFAGDSPLLASVDLAPEAGPEDFFAKLTDVTKQVDIGKGVLVLVDLFGGTPGNCAMKLGVDRPDYKIVTGVNLPMLLEAVLNRENVTDVNELAQRVYQSSKEGIQLISIGNQ</sequence>
<keyword evidence="3" id="KW-0963">Cytoplasm</keyword>
<proteinExistence type="predicted"/>
<keyword evidence="7" id="KW-0418">Kinase</keyword>
<organism evidence="9 10">
    <name type="scientific">Lederbergia citri</name>
    <dbReference type="NCBI Taxonomy" id="2833580"/>
    <lineage>
        <taxon>Bacteria</taxon>
        <taxon>Bacillati</taxon>
        <taxon>Bacillota</taxon>
        <taxon>Bacilli</taxon>
        <taxon>Bacillales</taxon>
        <taxon>Bacillaceae</taxon>
        <taxon>Lederbergia</taxon>
    </lineage>
</organism>
<accession>A0A942YGR4</accession>
<dbReference type="GO" id="GO:0016301">
    <property type="term" value="F:kinase activity"/>
    <property type="evidence" value="ECO:0007669"/>
    <property type="project" value="UniProtKB-KW"/>
</dbReference>
<dbReference type="SUPFAM" id="SSF53062">
    <property type="entry name" value="PTS system fructose IIA component-like"/>
    <property type="match status" value="1"/>
</dbReference>
<dbReference type="Gene3D" id="3.40.50.510">
    <property type="entry name" value="Phosphotransferase system, mannose-type IIA component"/>
    <property type="match status" value="1"/>
</dbReference>
<keyword evidence="4 9" id="KW-0762">Sugar transport</keyword>
<dbReference type="CDD" id="cd00006">
    <property type="entry name" value="PTS_IIA_man"/>
    <property type="match status" value="1"/>
</dbReference>
<reference evidence="9 10" key="1">
    <citation type="submission" date="2021-05" db="EMBL/GenBank/DDBJ databases">
        <title>Novel Bacillus species.</title>
        <authorList>
            <person name="Liu G."/>
        </authorList>
    </citation>
    <scope>NUCLEOTIDE SEQUENCE [LARGE SCALE GENOMIC DNA]</scope>
    <source>
        <strain evidence="10">FJAT-49780</strain>
    </source>
</reference>
<evidence type="ECO:0000256" key="1">
    <source>
        <dbReference type="ARBA" id="ARBA00004496"/>
    </source>
</evidence>
<dbReference type="Proteomes" id="UP000681414">
    <property type="component" value="Unassembled WGS sequence"/>
</dbReference>
<dbReference type="EMBL" id="JAGYPG010000002">
    <property type="protein sequence ID" value="MBS4195782.1"/>
    <property type="molecule type" value="Genomic_DNA"/>
</dbReference>
<keyword evidence="10" id="KW-1185">Reference proteome</keyword>
<dbReference type="AlphaFoldDB" id="A0A942YGR4"/>
<dbReference type="PROSITE" id="PS51096">
    <property type="entry name" value="PTS_EIIA_TYPE_4"/>
    <property type="match status" value="1"/>
</dbReference>
<keyword evidence="2" id="KW-0813">Transport</keyword>
<evidence type="ECO:0000256" key="3">
    <source>
        <dbReference type="ARBA" id="ARBA00022490"/>
    </source>
</evidence>
<evidence type="ECO:0000259" key="8">
    <source>
        <dbReference type="PROSITE" id="PS51096"/>
    </source>
</evidence>
<evidence type="ECO:0000256" key="5">
    <source>
        <dbReference type="ARBA" id="ARBA00022679"/>
    </source>
</evidence>
<dbReference type="InterPro" id="IPR051471">
    <property type="entry name" value="Bacterial_PTS_sugar_comp"/>
</dbReference>
<dbReference type="GO" id="GO:0005737">
    <property type="term" value="C:cytoplasm"/>
    <property type="evidence" value="ECO:0007669"/>
    <property type="project" value="UniProtKB-SubCell"/>
</dbReference>
<evidence type="ECO:0000313" key="9">
    <source>
        <dbReference type="EMBL" id="MBS4195782.1"/>
    </source>
</evidence>
<comment type="caution">
    <text evidence="9">The sequence shown here is derived from an EMBL/GenBank/DDBJ whole genome shotgun (WGS) entry which is preliminary data.</text>
</comment>
<keyword evidence="5" id="KW-0808">Transferase</keyword>
<evidence type="ECO:0000313" key="10">
    <source>
        <dbReference type="Proteomes" id="UP000681414"/>
    </source>
</evidence>
<dbReference type="InterPro" id="IPR036662">
    <property type="entry name" value="PTS_EIIA_man-typ_sf"/>
</dbReference>
<evidence type="ECO:0000256" key="4">
    <source>
        <dbReference type="ARBA" id="ARBA00022597"/>
    </source>
</evidence>
<evidence type="ECO:0000256" key="6">
    <source>
        <dbReference type="ARBA" id="ARBA00022683"/>
    </source>
</evidence>
<evidence type="ECO:0000256" key="7">
    <source>
        <dbReference type="ARBA" id="ARBA00022777"/>
    </source>
</evidence>
<dbReference type="InterPro" id="IPR004701">
    <property type="entry name" value="PTS_EIIA_man-typ"/>
</dbReference>